<keyword evidence="2 3" id="KW-0175">Coiled coil</keyword>
<feature type="domain" description="Lebercilin" evidence="5">
    <location>
        <begin position="24"/>
        <end position="215"/>
    </location>
</feature>
<feature type="compositionally biased region" description="Polar residues" evidence="4">
    <location>
        <begin position="269"/>
        <end position="278"/>
    </location>
</feature>
<dbReference type="Pfam" id="PF15619">
    <property type="entry name" value="Lebercilin"/>
    <property type="match status" value="1"/>
</dbReference>
<feature type="coiled-coil region" evidence="3">
    <location>
        <begin position="105"/>
        <end position="221"/>
    </location>
</feature>
<dbReference type="AlphaFoldDB" id="A0AAD9V1V1"/>
<evidence type="ECO:0000256" key="4">
    <source>
        <dbReference type="SAM" id="MobiDB-lite"/>
    </source>
</evidence>
<comment type="caution">
    <text evidence="6">The sequence shown here is derived from an EMBL/GenBank/DDBJ whole genome shotgun (WGS) entry which is preliminary data.</text>
</comment>
<comment type="similarity">
    <text evidence="1">Belongs to the LCA5 family.</text>
</comment>
<dbReference type="EMBL" id="JARQWQ010000046">
    <property type="protein sequence ID" value="KAK2558138.1"/>
    <property type="molecule type" value="Genomic_DNA"/>
</dbReference>
<accession>A0AAD9V1V1</accession>
<name>A0AAD9V1V1_ACRCE</name>
<feature type="region of interest" description="Disordered" evidence="4">
    <location>
        <begin position="1"/>
        <end position="28"/>
    </location>
</feature>
<feature type="compositionally biased region" description="Basic and acidic residues" evidence="4">
    <location>
        <begin position="481"/>
        <end position="493"/>
    </location>
</feature>
<proteinExistence type="inferred from homology"/>
<feature type="compositionally biased region" description="Basic and acidic residues" evidence="4">
    <location>
        <begin position="547"/>
        <end position="557"/>
    </location>
</feature>
<sequence>MKKSHSVASKVTSKTTGSEQSSMMRRVLSANRHKVSRLHNIVEELQQEVDELKSENKSLQRVSHRQEKEIRKIDNEEASLPILLQRHSAETRTLKQRLRRNQEVLSRKEKESHERDKEIQKLRDKVKNYRELSQDKKLEERAALAKKLQNIEDEMASKDKKILDLEKAISLKDKMRQREMKEQRERYRQAKEELKRVQEDFRSLRERLQEKERELDEKNIYHQLIIQKKKRGVTFPALPATTSHNPAITNTAVRAEGPADAKGKHPNVFLTNAPSDTGSVITGERKDIVHNSVQADIRSEKSTVSEVIKPSVLEGDKRDESEEVRLRKEAEERKRRAEEERRRRAEEEEEERKRRAEEEENRRKREEDERRKREDEELMKHREEQQKRQEEEDKKRLEEEAETRRKKDLLLARMRAIDIGNEKTNDVAPTEAVVKDVTTVENKPKKLPIFLQSESTANKKPQQTKPITTSVSEGGVFSDASGERKRSSARSKDSSYSYNFKQTVENLHQGLPAHASLEDVKEAAADSSEDLSFGGYKPTLGRRAGGRRAESKNKDEVSFGGYNPSFGAKKETSRKNSGLDFGNEKKVTTEKDQNSVIFGEHKPSLGGVTTKPSGSLSNGDIFGDRGVAARGRRPREFPGKGKSVFGDEILSLENKPAGSPLFGNKSLNKDNSSYPWENKIDVALRTSGVKEQEDSLLPRRRNLQNIGKSAEKNIPVVDNALNDIDDEIEEVIL</sequence>
<protein>
    <submittedName>
        <fullName evidence="6">Lebercilin-like protein</fullName>
    </submittedName>
</protein>
<feature type="compositionally biased region" description="Polar residues" evidence="4">
    <location>
        <begin position="452"/>
        <end position="472"/>
    </location>
</feature>
<dbReference type="InterPro" id="IPR026188">
    <property type="entry name" value="Lebercilin-like"/>
</dbReference>
<organism evidence="6 7">
    <name type="scientific">Acropora cervicornis</name>
    <name type="common">Staghorn coral</name>
    <dbReference type="NCBI Taxonomy" id="6130"/>
    <lineage>
        <taxon>Eukaryota</taxon>
        <taxon>Metazoa</taxon>
        <taxon>Cnidaria</taxon>
        <taxon>Anthozoa</taxon>
        <taxon>Hexacorallia</taxon>
        <taxon>Scleractinia</taxon>
        <taxon>Astrocoeniina</taxon>
        <taxon>Acroporidae</taxon>
        <taxon>Acropora</taxon>
    </lineage>
</organism>
<dbReference type="PANTHER" id="PTHR16650:SF6">
    <property type="entry name" value="GH21622P"/>
    <property type="match status" value="1"/>
</dbReference>
<dbReference type="InterPro" id="IPR028933">
    <property type="entry name" value="Lebercilin_dom"/>
</dbReference>
<gene>
    <name evidence="6" type="ORF">P5673_019720</name>
</gene>
<evidence type="ECO:0000256" key="3">
    <source>
        <dbReference type="SAM" id="Coils"/>
    </source>
</evidence>
<feature type="region of interest" description="Disordered" evidence="4">
    <location>
        <begin position="449"/>
        <end position="498"/>
    </location>
</feature>
<dbReference type="Proteomes" id="UP001249851">
    <property type="component" value="Unassembled WGS sequence"/>
</dbReference>
<feature type="region of interest" description="Disordered" evidence="4">
    <location>
        <begin position="257"/>
        <end position="278"/>
    </location>
</feature>
<evidence type="ECO:0000313" key="7">
    <source>
        <dbReference type="Proteomes" id="UP001249851"/>
    </source>
</evidence>
<keyword evidence="7" id="KW-1185">Reference proteome</keyword>
<dbReference type="PANTHER" id="PTHR16650">
    <property type="entry name" value="C21ORF13-RELATED"/>
    <property type="match status" value="1"/>
</dbReference>
<evidence type="ECO:0000313" key="6">
    <source>
        <dbReference type="EMBL" id="KAK2558138.1"/>
    </source>
</evidence>
<dbReference type="GO" id="GO:0042073">
    <property type="term" value="P:intraciliary transport"/>
    <property type="evidence" value="ECO:0007669"/>
    <property type="project" value="TreeGrafter"/>
</dbReference>
<dbReference type="GO" id="GO:0005930">
    <property type="term" value="C:axoneme"/>
    <property type="evidence" value="ECO:0007669"/>
    <property type="project" value="TreeGrafter"/>
</dbReference>
<evidence type="ECO:0000256" key="1">
    <source>
        <dbReference type="ARBA" id="ARBA00010229"/>
    </source>
</evidence>
<feature type="region of interest" description="Disordered" evidence="4">
    <location>
        <begin position="518"/>
        <end position="643"/>
    </location>
</feature>
<reference evidence="6" key="2">
    <citation type="journal article" date="2023" name="Science">
        <title>Genomic signatures of disease resistance in endangered staghorn corals.</title>
        <authorList>
            <person name="Vollmer S.V."/>
            <person name="Selwyn J.D."/>
            <person name="Despard B.A."/>
            <person name="Roesel C.L."/>
        </authorList>
    </citation>
    <scope>NUCLEOTIDE SEQUENCE</scope>
    <source>
        <strain evidence="6">K2</strain>
    </source>
</reference>
<evidence type="ECO:0000256" key="2">
    <source>
        <dbReference type="ARBA" id="ARBA00023054"/>
    </source>
</evidence>
<feature type="compositionally biased region" description="Polar residues" evidence="4">
    <location>
        <begin position="1"/>
        <end position="23"/>
    </location>
</feature>
<feature type="region of interest" description="Disordered" evidence="4">
    <location>
        <begin position="316"/>
        <end position="408"/>
    </location>
</feature>
<reference evidence="6" key="1">
    <citation type="journal article" date="2023" name="G3 (Bethesda)">
        <title>Whole genome assembly and annotation of the endangered Caribbean coral Acropora cervicornis.</title>
        <authorList>
            <person name="Selwyn J.D."/>
            <person name="Vollmer S.V."/>
        </authorList>
    </citation>
    <scope>NUCLEOTIDE SEQUENCE</scope>
    <source>
        <strain evidence="6">K2</strain>
    </source>
</reference>
<feature type="coiled-coil region" evidence="3">
    <location>
        <begin position="35"/>
        <end position="76"/>
    </location>
</feature>
<evidence type="ECO:0000259" key="5">
    <source>
        <dbReference type="Pfam" id="PF15619"/>
    </source>
</evidence>
<feature type="compositionally biased region" description="Basic and acidic residues" evidence="4">
    <location>
        <begin position="582"/>
        <end position="603"/>
    </location>
</feature>